<dbReference type="InterPro" id="IPR036869">
    <property type="entry name" value="J_dom_sf"/>
</dbReference>
<dbReference type="SMART" id="SM00271">
    <property type="entry name" value="DnaJ"/>
    <property type="match status" value="1"/>
</dbReference>
<dbReference type="Gene3D" id="1.10.287.110">
    <property type="entry name" value="DnaJ domain"/>
    <property type="match status" value="1"/>
</dbReference>
<protein>
    <submittedName>
        <fullName evidence="3">Uncharacterized protein LOC136085965</fullName>
    </submittedName>
</protein>
<dbReference type="SUPFAM" id="SSF46565">
    <property type="entry name" value="Chaperone J-domain"/>
    <property type="match status" value="1"/>
</dbReference>
<sequence>MSLEDWKSEIVCLLANEFENDPDTFSRVMYYLDEEEKTYQNCSSPLWRTLKCSMHKKELFKSYAKRISEDTKQAEKDICFKNKMCQVYENMVEISENPTDIEDFQNFDMKAFFEKSAIEKAGLIGFATAWTIVPMKYQNEIMTFMETLITDKAIIMSMNQAVGLVNKYGGEVVRTTLAAVTLAYDVVKSIFRWWNGEISGSRCCKNIVDSLCTTVAGVVGGISGAAIGTLLGPVGTIAGGIIGGIISASAAKALSDRMTQRLFGVPQEEALENAFRFFNLNVRASNHEINTAYRKMCLLHHPDKGGDSKDFHYVQVNMAIIKAAKGDL</sequence>
<dbReference type="RefSeq" id="XP_065664094.1">
    <property type="nucleotide sequence ID" value="XM_065808022.1"/>
</dbReference>
<organism evidence="2 3">
    <name type="scientific">Hydra vulgaris</name>
    <name type="common">Hydra</name>
    <name type="synonym">Hydra attenuata</name>
    <dbReference type="NCBI Taxonomy" id="6087"/>
    <lineage>
        <taxon>Eukaryota</taxon>
        <taxon>Metazoa</taxon>
        <taxon>Cnidaria</taxon>
        <taxon>Hydrozoa</taxon>
        <taxon>Hydroidolina</taxon>
        <taxon>Anthoathecata</taxon>
        <taxon>Aplanulata</taxon>
        <taxon>Hydridae</taxon>
        <taxon>Hydra</taxon>
    </lineage>
</organism>
<name>A0ABM4CQF7_HYDVU</name>
<gene>
    <name evidence="3" type="primary">LOC136085965</name>
</gene>
<accession>A0ABM4CQF7</accession>
<dbReference type="Proteomes" id="UP001652625">
    <property type="component" value="Chromosome 10"/>
</dbReference>
<dbReference type="InterPro" id="IPR001623">
    <property type="entry name" value="DnaJ_domain"/>
</dbReference>
<evidence type="ECO:0000259" key="1">
    <source>
        <dbReference type="PROSITE" id="PS50076"/>
    </source>
</evidence>
<dbReference type="PROSITE" id="PS50076">
    <property type="entry name" value="DNAJ_2"/>
    <property type="match status" value="1"/>
</dbReference>
<dbReference type="GeneID" id="136085965"/>
<evidence type="ECO:0000313" key="2">
    <source>
        <dbReference type="Proteomes" id="UP001652625"/>
    </source>
</evidence>
<feature type="domain" description="J" evidence="1">
    <location>
        <begin position="273"/>
        <end position="328"/>
    </location>
</feature>
<evidence type="ECO:0000313" key="3">
    <source>
        <dbReference type="RefSeq" id="XP_065664094.1"/>
    </source>
</evidence>
<proteinExistence type="predicted"/>
<reference evidence="3" key="1">
    <citation type="submission" date="2025-08" db="UniProtKB">
        <authorList>
            <consortium name="RefSeq"/>
        </authorList>
    </citation>
    <scope>IDENTIFICATION</scope>
</reference>
<dbReference type="CDD" id="cd06257">
    <property type="entry name" value="DnaJ"/>
    <property type="match status" value="1"/>
</dbReference>
<keyword evidence="2" id="KW-1185">Reference proteome</keyword>